<evidence type="ECO:0000256" key="2">
    <source>
        <dbReference type="ARBA" id="ARBA00022723"/>
    </source>
</evidence>
<name>A0A8X6X0E6_9ARAC</name>
<comment type="cofactor">
    <cofactor evidence="1">
        <name>a divalent metal cation</name>
        <dbReference type="ChEBI" id="CHEBI:60240"/>
    </cofactor>
</comment>
<sequence>MKLVGTVLRCQGNSSILLDFQKLVELWMAPVVRIMSPGGEDAERFHCRKNYFALNMQTIVNADLVIRNVVASWPGSVHNSTVFNNSAACLSLKTNELYEDFHLLGSTSYVCEKYLLTPFGNPRSLAEVRNVYKDDPEPPADPQIEALVRQLELENEDVTPSFETRPRCPAGFAKRNVIITDFFSN</sequence>
<gene>
    <name evidence="4" type="primary">Harbi1_7</name>
    <name evidence="4" type="ORF">TNIN_496391</name>
</gene>
<proteinExistence type="predicted"/>
<dbReference type="InterPro" id="IPR027806">
    <property type="entry name" value="HARBI1_dom"/>
</dbReference>
<dbReference type="Proteomes" id="UP000886998">
    <property type="component" value="Unassembled WGS sequence"/>
</dbReference>
<reference evidence="4" key="1">
    <citation type="submission" date="2020-08" db="EMBL/GenBank/DDBJ databases">
        <title>Multicomponent nature underlies the extraordinary mechanical properties of spider dragline silk.</title>
        <authorList>
            <person name="Kono N."/>
            <person name="Nakamura H."/>
            <person name="Mori M."/>
            <person name="Yoshida Y."/>
            <person name="Ohtoshi R."/>
            <person name="Malay A.D."/>
            <person name="Moran D.A.P."/>
            <person name="Tomita M."/>
            <person name="Numata K."/>
            <person name="Arakawa K."/>
        </authorList>
    </citation>
    <scope>NUCLEOTIDE SEQUENCE</scope>
</reference>
<dbReference type="OrthoDB" id="2430314at2759"/>
<organism evidence="4 5">
    <name type="scientific">Trichonephila inaurata madagascariensis</name>
    <dbReference type="NCBI Taxonomy" id="2747483"/>
    <lineage>
        <taxon>Eukaryota</taxon>
        <taxon>Metazoa</taxon>
        <taxon>Ecdysozoa</taxon>
        <taxon>Arthropoda</taxon>
        <taxon>Chelicerata</taxon>
        <taxon>Arachnida</taxon>
        <taxon>Araneae</taxon>
        <taxon>Araneomorphae</taxon>
        <taxon>Entelegynae</taxon>
        <taxon>Araneoidea</taxon>
        <taxon>Nephilidae</taxon>
        <taxon>Trichonephila</taxon>
        <taxon>Trichonephila inaurata</taxon>
    </lineage>
</organism>
<dbReference type="Pfam" id="PF13359">
    <property type="entry name" value="DDE_Tnp_4"/>
    <property type="match status" value="1"/>
</dbReference>
<protein>
    <submittedName>
        <fullName evidence="4">Nuclease HARBI1</fullName>
    </submittedName>
</protein>
<accession>A0A8X6X0E6</accession>
<keyword evidence="5" id="KW-1185">Reference proteome</keyword>
<dbReference type="GO" id="GO:0046872">
    <property type="term" value="F:metal ion binding"/>
    <property type="evidence" value="ECO:0007669"/>
    <property type="project" value="UniProtKB-KW"/>
</dbReference>
<evidence type="ECO:0000259" key="3">
    <source>
        <dbReference type="Pfam" id="PF13359"/>
    </source>
</evidence>
<evidence type="ECO:0000313" key="5">
    <source>
        <dbReference type="Proteomes" id="UP000886998"/>
    </source>
</evidence>
<evidence type="ECO:0000313" key="4">
    <source>
        <dbReference type="EMBL" id="GFY44035.1"/>
    </source>
</evidence>
<evidence type="ECO:0000256" key="1">
    <source>
        <dbReference type="ARBA" id="ARBA00001968"/>
    </source>
</evidence>
<dbReference type="AlphaFoldDB" id="A0A8X6X0E6"/>
<feature type="domain" description="DDE Tnp4" evidence="3">
    <location>
        <begin position="33"/>
        <end position="121"/>
    </location>
</feature>
<keyword evidence="2" id="KW-0479">Metal-binding</keyword>
<dbReference type="EMBL" id="BMAV01004013">
    <property type="protein sequence ID" value="GFY44035.1"/>
    <property type="molecule type" value="Genomic_DNA"/>
</dbReference>
<comment type="caution">
    <text evidence="4">The sequence shown here is derived from an EMBL/GenBank/DDBJ whole genome shotgun (WGS) entry which is preliminary data.</text>
</comment>